<evidence type="ECO:0000256" key="3">
    <source>
        <dbReference type="ARBA" id="ARBA00022989"/>
    </source>
</evidence>
<dbReference type="PANTHER" id="PTHR33048">
    <property type="entry name" value="PTH11-LIKE INTEGRAL MEMBRANE PROTEIN (AFU_ORTHOLOGUE AFUA_5G11245)"/>
    <property type="match status" value="1"/>
</dbReference>
<feature type="transmembrane region" description="Helical" evidence="7">
    <location>
        <begin position="43"/>
        <end position="64"/>
    </location>
</feature>
<feature type="region of interest" description="Disordered" evidence="6">
    <location>
        <begin position="341"/>
        <end position="466"/>
    </location>
</feature>
<feature type="region of interest" description="Disordered" evidence="6">
    <location>
        <begin position="277"/>
        <end position="321"/>
    </location>
</feature>
<evidence type="ECO:0000256" key="1">
    <source>
        <dbReference type="ARBA" id="ARBA00004141"/>
    </source>
</evidence>
<dbReference type="OrthoDB" id="3923077at2759"/>
<sequence length="466" mass="51251">MENRGPTLLVLNSVFMVLMLWSHGLRMWVRLGVVKSWGWDDSLMTVAVILYGTYLSFSIHGAVHGTGRHFDDVPLEQYMIAMKSWWICYPFYSANMIASKLSIGYFLLRVSVRRLHIWLLYIIMAITMMAGLAFFIGSFVQCQPLSYWWTRYRDPAGGYCIDPTIIIALAYIYSFFAITSDLMMALFPALLISSLNMDRQIKLMLIPLMAMGTIASLGLVVRLPWLLKLRDVDDFLWSTIDIAIWSTVESGLAIVAGNLATTRPLYRHLMQRFGFTQRTGTVGPSGPTASGRRYGGYNISKSSRKNRSEGGGGGGGAGSSGSFGRSVAGVFGGSAGAYPLSDIDDGEYGRGSDDKNDSKSSATNHSRNLSASRLTRHGGNHHHLHKPSSEVITTTTTISNTVSDAADNPSSRPRTDSSGLYHNGLPYGLRTQIVAGEGGGPSESQEELYSHTQTGRSRSFTRQDRE</sequence>
<protein>
    <recommendedName>
        <fullName evidence="8">Rhodopsin domain-containing protein</fullName>
    </recommendedName>
</protein>
<feature type="transmembrane region" description="Helical" evidence="7">
    <location>
        <begin position="203"/>
        <end position="223"/>
    </location>
</feature>
<evidence type="ECO:0000313" key="10">
    <source>
        <dbReference type="Proteomes" id="UP000070501"/>
    </source>
</evidence>
<dbReference type="PANTHER" id="PTHR33048:SF96">
    <property type="entry name" value="INTEGRAL MEMBRANE PROTEIN"/>
    <property type="match status" value="1"/>
</dbReference>
<dbReference type="InterPro" id="IPR052337">
    <property type="entry name" value="SAT4-like"/>
</dbReference>
<evidence type="ECO:0000256" key="6">
    <source>
        <dbReference type="SAM" id="MobiDB-lite"/>
    </source>
</evidence>
<dbReference type="InParanoid" id="A0A136IN59"/>
<reference evidence="10" key="1">
    <citation type="submission" date="2016-02" db="EMBL/GenBank/DDBJ databases">
        <title>Draft genome sequence of Microdochium bolleyi, a fungal endophyte of beachgrass.</title>
        <authorList>
            <consortium name="DOE Joint Genome Institute"/>
            <person name="David A.S."/>
            <person name="May G."/>
            <person name="Haridas S."/>
            <person name="Lim J."/>
            <person name="Wang M."/>
            <person name="Labutti K."/>
            <person name="Lipzen A."/>
            <person name="Barry K."/>
            <person name="Grigoriev I.V."/>
        </authorList>
    </citation>
    <scope>NUCLEOTIDE SEQUENCE [LARGE SCALE GENOMIC DNA]</scope>
    <source>
        <strain evidence="10">J235TASD1</strain>
    </source>
</reference>
<dbReference type="AlphaFoldDB" id="A0A136IN59"/>
<organism evidence="9 10">
    <name type="scientific">Microdochium bolleyi</name>
    <dbReference type="NCBI Taxonomy" id="196109"/>
    <lineage>
        <taxon>Eukaryota</taxon>
        <taxon>Fungi</taxon>
        <taxon>Dikarya</taxon>
        <taxon>Ascomycota</taxon>
        <taxon>Pezizomycotina</taxon>
        <taxon>Sordariomycetes</taxon>
        <taxon>Xylariomycetidae</taxon>
        <taxon>Xylariales</taxon>
        <taxon>Microdochiaceae</taxon>
        <taxon>Microdochium</taxon>
    </lineage>
</organism>
<evidence type="ECO:0000256" key="7">
    <source>
        <dbReference type="SAM" id="Phobius"/>
    </source>
</evidence>
<gene>
    <name evidence="9" type="ORF">Micbo1qcDRAFT_236923</name>
</gene>
<feature type="compositionally biased region" description="Basic and acidic residues" evidence="6">
    <location>
        <begin position="347"/>
        <end position="358"/>
    </location>
</feature>
<feature type="compositionally biased region" description="Basic residues" evidence="6">
    <location>
        <begin position="374"/>
        <end position="386"/>
    </location>
</feature>
<feature type="transmembrane region" description="Helical" evidence="7">
    <location>
        <begin position="6"/>
        <end position="22"/>
    </location>
</feature>
<evidence type="ECO:0000256" key="5">
    <source>
        <dbReference type="ARBA" id="ARBA00038359"/>
    </source>
</evidence>
<keyword evidence="2 7" id="KW-0812">Transmembrane</keyword>
<feature type="compositionally biased region" description="Polar residues" evidence="6">
    <location>
        <begin position="450"/>
        <end position="460"/>
    </location>
</feature>
<evidence type="ECO:0000313" key="9">
    <source>
        <dbReference type="EMBL" id="KXJ86387.1"/>
    </source>
</evidence>
<feature type="compositionally biased region" description="Polar residues" evidence="6">
    <location>
        <begin position="359"/>
        <end position="373"/>
    </location>
</feature>
<keyword evidence="4 7" id="KW-0472">Membrane</keyword>
<dbReference type="GO" id="GO:0016020">
    <property type="term" value="C:membrane"/>
    <property type="evidence" value="ECO:0007669"/>
    <property type="project" value="UniProtKB-SubCell"/>
</dbReference>
<dbReference type="Pfam" id="PF20684">
    <property type="entry name" value="Fung_rhodopsin"/>
    <property type="match status" value="1"/>
</dbReference>
<feature type="transmembrane region" description="Helical" evidence="7">
    <location>
        <begin position="84"/>
        <end position="108"/>
    </location>
</feature>
<dbReference type="EMBL" id="KQ964268">
    <property type="protein sequence ID" value="KXJ86387.1"/>
    <property type="molecule type" value="Genomic_DNA"/>
</dbReference>
<proteinExistence type="inferred from homology"/>
<feature type="compositionally biased region" description="Polar residues" evidence="6">
    <location>
        <begin position="408"/>
        <end position="420"/>
    </location>
</feature>
<keyword evidence="3 7" id="KW-1133">Transmembrane helix</keyword>
<feature type="domain" description="Rhodopsin" evidence="8">
    <location>
        <begin position="25"/>
        <end position="267"/>
    </location>
</feature>
<evidence type="ECO:0000256" key="4">
    <source>
        <dbReference type="ARBA" id="ARBA00023136"/>
    </source>
</evidence>
<feature type="transmembrane region" description="Helical" evidence="7">
    <location>
        <begin position="165"/>
        <end position="191"/>
    </location>
</feature>
<name>A0A136IN59_9PEZI</name>
<feature type="transmembrane region" description="Helical" evidence="7">
    <location>
        <begin position="115"/>
        <end position="140"/>
    </location>
</feature>
<dbReference type="Proteomes" id="UP000070501">
    <property type="component" value="Unassembled WGS sequence"/>
</dbReference>
<accession>A0A136IN59</accession>
<keyword evidence="10" id="KW-1185">Reference proteome</keyword>
<comment type="subcellular location">
    <subcellularLocation>
        <location evidence="1">Membrane</location>
        <topology evidence="1">Multi-pass membrane protein</topology>
    </subcellularLocation>
</comment>
<feature type="compositionally biased region" description="Gly residues" evidence="6">
    <location>
        <begin position="309"/>
        <end position="321"/>
    </location>
</feature>
<feature type="compositionally biased region" description="Low complexity" evidence="6">
    <location>
        <begin position="389"/>
        <end position="403"/>
    </location>
</feature>
<comment type="similarity">
    <text evidence="5">Belongs to the SAT4 family.</text>
</comment>
<evidence type="ECO:0000259" key="8">
    <source>
        <dbReference type="Pfam" id="PF20684"/>
    </source>
</evidence>
<dbReference type="InterPro" id="IPR049326">
    <property type="entry name" value="Rhodopsin_dom_fungi"/>
</dbReference>
<evidence type="ECO:0000256" key="2">
    <source>
        <dbReference type="ARBA" id="ARBA00022692"/>
    </source>
</evidence>